<sequence length="96" mass="10880">MSAWLPVLLGLVLLVTVSAAPAANADKLQAASGHRMKRQTDAWNGHIIDLGRKRRRWTNSEAVVESPRWRRVPSRLGPRRGWLHDNDGDLLVMEDY</sequence>
<organism evidence="2 3">
    <name type="scientific">Macrostomum lignano</name>
    <dbReference type="NCBI Taxonomy" id="282301"/>
    <lineage>
        <taxon>Eukaryota</taxon>
        <taxon>Metazoa</taxon>
        <taxon>Spiralia</taxon>
        <taxon>Lophotrochozoa</taxon>
        <taxon>Platyhelminthes</taxon>
        <taxon>Rhabditophora</taxon>
        <taxon>Macrostomorpha</taxon>
        <taxon>Macrostomida</taxon>
        <taxon>Macrostomidae</taxon>
        <taxon>Macrostomum</taxon>
    </lineage>
</organism>
<keyword evidence="1" id="KW-0732">Signal</keyword>
<comment type="caution">
    <text evidence="2">The sequence shown here is derived from an EMBL/GenBank/DDBJ whole genome shotgun (WGS) entry which is preliminary data.</text>
</comment>
<reference evidence="2 3" key="1">
    <citation type="submission" date="2017-06" db="EMBL/GenBank/DDBJ databases">
        <title>A platform for efficient transgenesis in Macrostomum lignano, a flatworm model organism for stem cell research.</title>
        <authorList>
            <person name="Berezikov E."/>
        </authorList>
    </citation>
    <scope>NUCLEOTIDE SEQUENCE [LARGE SCALE GENOMIC DNA]</scope>
    <source>
        <strain evidence="2">DV1</strain>
        <tissue evidence="2">Whole organism</tissue>
    </source>
</reference>
<protein>
    <submittedName>
        <fullName evidence="2">Uncharacterized protein</fullName>
    </submittedName>
</protein>
<evidence type="ECO:0000313" key="3">
    <source>
        <dbReference type="Proteomes" id="UP000215902"/>
    </source>
</evidence>
<evidence type="ECO:0000256" key="1">
    <source>
        <dbReference type="SAM" id="SignalP"/>
    </source>
</evidence>
<dbReference type="EMBL" id="NIVC01000959">
    <property type="protein sequence ID" value="PAA74284.1"/>
    <property type="molecule type" value="Genomic_DNA"/>
</dbReference>
<keyword evidence="3" id="KW-1185">Reference proteome</keyword>
<dbReference type="Proteomes" id="UP000215902">
    <property type="component" value="Unassembled WGS sequence"/>
</dbReference>
<name>A0A267FM52_9PLAT</name>
<dbReference type="AlphaFoldDB" id="A0A267FM52"/>
<accession>A0A267FM52</accession>
<feature type="signal peptide" evidence="1">
    <location>
        <begin position="1"/>
        <end position="19"/>
    </location>
</feature>
<feature type="chain" id="PRO_5012718138" evidence="1">
    <location>
        <begin position="20"/>
        <end position="96"/>
    </location>
</feature>
<proteinExistence type="predicted"/>
<gene>
    <name evidence="2" type="ORF">BOX15_Mlig028894g3</name>
</gene>
<evidence type="ECO:0000313" key="2">
    <source>
        <dbReference type="EMBL" id="PAA74284.1"/>
    </source>
</evidence>